<keyword evidence="2" id="KW-1185">Reference proteome</keyword>
<gene>
    <name evidence="1" type="ORF">H6G03_25535</name>
</gene>
<sequence length="102" mass="11143">MPQQGQFPTLLRLLSAFLSRSILTVAQQVPPSLTQGSPNQRLNVQRQWGTCPSAVGLWTVLVPYEGGADLTVVVDTRSFRVNVGWGTETVTRNKGDDKACKT</sequence>
<organism evidence="1 2">
    <name type="scientific">Aerosakkonema funiforme FACHB-1375</name>
    <dbReference type="NCBI Taxonomy" id="2949571"/>
    <lineage>
        <taxon>Bacteria</taxon>
        <taxon>Bacillati</taxon>
        <taxon>Cyanobacteriota</taxon>
        <taxon>Cyanophyceae</taxon>
        <taxon>Oscillatoriophycideae</taxon>
        <taxon>Aerosakkonematales</taxon>
        <taxon>Aerosakkonemataceae</taxon>
        <taxon>Aerosakkonema</taxon>
    </lineage>
</organism>
<dbReference type="AlphaFoldDB" id="A0A926VI93"/>
<reference evidence="1" key="1">
    <citation type="journal article" date="2015" name="ISME J.">
        <title>Draft Genome Sequence of Streptomyces incarnatus NRRL8089, which Produces the Nucleoside Antibiotic Sinefungin.</title>
        <authorList>
            <person name="Oshima K."/>
            <person name="Hattori M."/>
            <person name="Shimizu H."/>
            <person name="Fukuda K."/>
            <person name="Nemoto M."/>
            <person name="Inagaki K."/>
            <person name="Tamura T."/>
        </authorList>
    </citation>
    <scope>NUCLEOTIDE SEQUENCE</scope>
    <source>
        <strain evidence="1">FACHB-1375</strain>
    </source>
</reference>
<dbReference type="Proteomes" id="UP000641646">
    <property type="component" value="Unassembled WGS sequence"/>
</dbReference>
<accession>A0A926VI93</accession>
<dbReference type="RefSeq" id="WP_190470671.1">
    <property type="nucleotide sequence ID" value="NZ_JACJPW010000081.1"/>
</dbReference>
<name>A0A926VI93_9CYAN</name>
<dbReference type="EMBL" id="JACJPW010000081">
    <property type="protein sequence ID" value="MBD2184390.1"/>
    <property type="molecule type" value="Genomic_DNA"/>
</dbReference>
<protein>
    <submittedName>
        <fullName evidence="1">Uncharacterized protein</fullName>
    </submittedName>
</protein>
<comment type="caution">
    <text evidence="1">The sequence shown here is derived from an EMBL/GenBank/DDBJ whole genome shotgun (WGS) entry which is preliminary data.</text>
</comment>
<evidence type="ECO:0000313" key="2">
    <source>
        <dbReference type="Proteomes" id="UP000641646"/>
    </source>
</evidence>
<proteinExistence type="predicted"/>
<evidence type="ECO:0000313" key="1">
    <source>
        <dbReference type="EMBL" id="MBD2184390.1"/>
    </source>
</evidence>
<reference evidence="1" key="2">
    <citation type="submission" date="2020-08" db="EMBL/GenBank/DDBJ databases">
        <authorList>
            <person name="Chen M."/>
            <person name="Teng W."/>
            <person name="Zhao L."/>
            <person name="Hu C."/>
            <person name="Zhou Y."/>
            <person name="Han B."/>
            <person name="Song L."/>
            <person name="Shu W."/>
        </authorList>
    </citation>
    <scope>NUCLEOTIDE SEQUENCE</scope>
    <source>
        <strain evidence="1">FACHB-1375</strain>
    </source>
</reference>